<accession>A0A8C3JNB1</accession>
<organism evidence="1 2">
    <name type="scientific">Calidris pygmaea</name>
    <name type="common">Spoon-billed sandpiper</name>
    <dbReference type="NCBI Taxonomy" id="425635"/>
    <lineage>
        <taxon>Eukaryota</taxon>
        <taxon>Metazoa</taxon>
        <taxon>Chordata</taxon>
        <taxon>Craniata</taxon>
        <taxon>Vertebrata</taxon>
        <taxon>Euteleostomi</taxon>
        <taxon>Archelosauria</taxon>
        <taxon>Archosauria</taxon>
        <taxon>Dinosauria</taxon>
        <taxon>Saurischia</taxon>
        <taxon>Theropoda</taxon>
        <taxon>Coelurosauria</taxon>
        <taxon>Aves</taxon>
        <taxon>Neognathae</taxon>
        <taxon>Neoaves</taxon>
        <taxon>Charadriiformes</taxon>
        <taxon>Scolopacidae</taxon>
        <taxon>Calidris</taxon>
    </lineage>
</organism>
<reference evidence="1" key="1">
    <citation type="submission" date="2025-08" db="UniProtKB">
        <authorList>
            <consortium name="Ensembl"/>
        </authorList>
    </citation>
    <scope>IDENTIFICATION</scope>
</reference>
<keyword evidence="2" id="KW-1185">Reference proteome</keyword>
<reference evidence="1" key="2">
    <citation type="submission" date="2025-09" db="UniProtKB">
        <authorList>
            <consortium name="Ensembl"/>
        </authorList>
    </citation>
    <scope>IDENTIFICATION</scope>
</reference>
<dbReference type="AlphaFoldDB" id="A0A8C3JNB1"/>
<protein>
    <submittedName>
        <fullName evidence="1">Uncharacterized protein</fullName>
    </submittedName>
</protein>
<evidence type="ECO:0000313" key="1">
    <source>
        <dbReference type="Ensembl" id="ENSCPGP00000010622.1"/>
    </source>
</evidence>
<proteinExistence type="predicted"/>
<evidence type="ECO:0000313" key="2">
    <source>
        <dbReference type="Proteomes" id="UP000694419"/>
    </source>
</evidence>
<name>A0A8C3JNB1_9CHAR</name>
<sequence length="162" mass="17481">MAEDHGLADGDAAVDVAEGPVLLLPAAADEEVLPDVAEGELFLPQLYHDGVGDYLHSKGPHGFLEGGGEQQHLAECSPLDANALAGEALCVDHDVGFIQHEHGDLLHVDGSPFETPVQRGPRRPDDDLLLPDAALRNYFPRTFRFPRIALDRPRPQVGGSQR</sequence>
<dbReference type="Ensembl" id="ENSCPGT00000011655.1">
    <property type="protein sequence ID" value="ENSCPGP00000010622.1"/>
    <property type="gene ID" value="ENSCPGG00000007567.1"/>
</dbReference>
<dbReference type="Proteomes" id="UP000694419">
    <property type="component" value="Unplaced"/>
</dbReference>